<dbReference type="EC" id="2.1.1.100" evidence="3 10"/>
<dbReference type="OrthoDB" id="422086at2759"/>
<accession>A0A136JC56</accession>
<evidence type="ECO:0000256" key="10">
    <source>
        <dbReference type="RuleBase" id="RU362022"/>
    </source>
</evidence>
<feature type="transmembrane region" description="Helical" evidence="10">
    <location>
        <begin position="209"/>
        <end position="237"/>
    </location>
</feature>
<dbReference type="Proteomes" id="UP000070501">
    <property type="component" value="Unassembled WGS sequence"/>
</dbReference>
<dbReference type="InParanoid" id="A0A136JC56"/>
<evidence type="ECO:0000256" key="8">
    <source>
        <dbReference type="ARBA" id="ARBA00022989"/>
    </source>
</evidence>
<dbReference type="GO" id="GO:0032259">
    <property type="term" value="P:methylation"/>
    <property type="evidence" value="ECO:0007669"/>
    <property type="project" value="UniProtKB-KW"/>
</dbReference>
<dbReference type="GO" id="GO:0005789">
    <property type="term" value="C:endoplasmic reticulum membrane"/>
    <property type="evidence" value="ECO:0007669"/>
    <property type="project" value="UniProtKB-SubCell"/>
</dbReference>
<dbReference type="FunCoup" id="A0A136JC56">
    <property type="interactions" value="488"/>
</dbReference>
<dbReference type="InterPro" id="IPR007269">
    <property type="entry name" value="ICMT_MeTrfase"/>
</dbReference>
<protein>
    <recommendedName>
        <fullName evidence="3 10">Protein-S-isoprenylcysteine O-methyltransferase</fullName>
        <ecNumber evidence="3 10">2.1.1.100</ecNumber>
    </recommendedName>
</protein>
<reference evidence="12" key="1">
    <citation type="submission" date="2016-02" db="EMBL/GenBank/DDBJ databases">
        <title>Draft genome sequence of Microdochium bolleyi, a fungal endophyte of beachgrass.</title>
        <authorList>
            <consortium name="DOE Joint Genome Institute"/>
            <person name="David A.S."/>
            <person name="May G."/>
            <person name="Haridas S."/>
            <person name="Lim J."/>
            <person name="Wang M."/>
            <person name="Labutti K."/>
            <person name="Lipzen A."/>
            <person name="Barry K."/>
            <person name="Grigoriev I.V."/>
        </authorList>
    </citation>
    <scope>NUCLEOTIDE SEQUENCE [LARGE SCALE GENOMIC DNA]</scope>
    <source>
        <strain evidence="12">J235TASD1</strain>
    </source>
</reference>
<keyword evidence="9 10" id="KW-0472">Membrane</keyword>
<evidence type="ECO:0000256" key="2">
    <source>
        <dbReference type="ARBA" id="ARBA00009140"/>
    </source>
</evidence>
<sequence>MDSDSDSPAPSGPQTTALLEQQYLPRGKKSLSGIATRSFCLGMTLAASVMALLWLLLFTTSPLWRLPFFFAALSVFHFLEFYTTAAYSTRDATVKSFLLTANWPAYAIAHASASVECLVTNTLLFPPSRYPTTAASSSWLPSSLASYTSQVLLLAGVSLVILGQTIRSAAMVEAGPSFNHVVQHRKRDSHVLVTTGVYGHLRHPSYFGFFWWAVGTQLVLGNVVCLVAYVAVLWTFFSSRVKVEEAALVRFFGREYEDYKTRVGTKMPFIG</sequence>
<comment type="similarity">
    <text evidence="2 10">Belongs to the class VI-like SAM-binding methyltransferase superfamily. Isoprenylcysteine carboxyl methyltransferase family.</text>
</comment>
<keyword evidence="4 10" id="KW-0489">Methyltransferase</keyword>
<evidence type="ECO:0000256" key="7">
    <source>
        <dbReference type="ARBA" id="ARBA00022692"/>
    </source>
</evidence>
<keyword evidence="5 11" id="KW-0808">Transferase</keyword>
<feature type="transmembrane region" description="Helical" evidence="10">
    <location>
        <begin position="63"/>
        <end position="82"/>
    </location>
</feature>
<evidence type="ECO:0000313" key="12">
    <source>
        <dbReference type="Proteomes" id="UP000070501"/>
    </source>
</evidence>
<evidence type="ECO:0000313" key="11">
    <source>
        <dbReference type="EMBL" id="KXJ94754.1"/>
    </source>
</evidence>
<dbReference type="PROSITE" id="PS51564">
    <property type="entry name" value="SAM_ICMT"/>
    <property type="match status" value="1"/>
</dbReference>
<dbReference type="STRING" id="196109.A0A136JC56"/>
<feature type="transmembrane region" description="Helical" evidence="10">
    <location>
        <begin position="34"/>
        <end position="57"/>
    </location>
</feature>
<dbReference type="EMBL" id="KQ964247">
    <property type="protein sequence ID" value="KXJ94754.1"/>
    <property type="molecule type" value="Genomic_DNA"/>
</dbReference>
<keyword evidence="10" id="KW-0256">Endoplasmic reticulum</keyword>
<keyword evidence="7 10" id="KW-0812">Transmembrane</keyword>
<comment type="catalytic activity">
    <reaction evidence="10">
        <text>[protein]-C-terminal S-[(2E,6E)-farnesyl]-L-cysteine + S-adenosyl-L-methionine = [protein]-C-terminal S-[(2E,6E)-farnesyl]-L-cysteine methyl ester + S-adenosyl-L-homocysteine</text>
        <dbReference type="Rhea" id="RHEA:21672"/>
        <dbReference type="Rhea" id="RHEA-COMP:12125"/>
        <dbReference type="Rhea" id="RHEA-COMP:12126"/>
        <dbReference type="ChEBI" id="CHEBI:57856"/>
        <dbReference type="ChEBI" id="CHEBI:59789"/>
        <dbReference type="ChEBI" id="CHEBI:90510"/>
        <dbReference type="ChEBI" id="CHEBI:90511"/>
        <dbReference type="EC" id="2.1.1.100"/>
    </reaction>
</comment>
<evidence type="ECO:0000256" key="1">
    <source>
        <dbReference type="ARBA" id="ARBA00004141"/>
    </source>
</evidence>
<keyword evidence="12" id="KW-1185">Reference proteome</keyword>
<dbReference type="InterPro" id="IPR025770">
    <property type="entry name" value="PPMT_MeTrfase"/>
</dbReference>
<dbReference type="Pfam" id="PF04140">
    <property type="entry name" value="ICMT"/>
    <property type="match status" value="1"/>
</dbReference>
<keyword evidence="8 10" id="KW-1133">Transmembrane helix</keyword>
<proteinExistence type="inferred from homology"/>
<dbReference type="AlphaFoldDB" id="A0A136JC56"/>
<dbReference type="PANTHER" id="PTHR12714">
    <property type="entry name" value="PROTEIN-S ISOPRENYLCYSTEINE O-METHYLTRANSFERASE"/>
    <property type="match status" value="1"/>
</dbReference>
<keyword evidence="6 10" id="KW-0949">S-adenosyl-L-methionine</keyword>
<name>A0A136JC56_9PEZI</name>
<dbReference type="Gene3D" id="1.20.120.1630">
    <property type="match status" value="1"/>
</dbReference>
<evidence type="ECO:0000256" key="4">
    <source>
        <dbReference type="ARBA" id="ARBA00022603"/>
    </source>
</evidence>
<evidence type="ECO:0000256" key="9">
    <source>
        <dbReference type="ARBA" id="ARBA00023136"/>
    </source>
</evidence>
<evidence type="ECO:0000256" key="5">
    <source>
        <dbReference type="ARBA" id="ARBA00022679"/>
    </source>
</evidence>
<comment type="subcellular location">
    <subcellularLocation>
        <location evidence="10">Endoplasmic reticulum membrane</location>
        <topology evidence="10">Multi-pass membrane protein</topology>
    </subcellularLocation>
    <subcellularLocation>
        <location evidence="1">Membrane</location>
        <topology evidence="1">Multi-pass membrane protein</topology>
    </subcellularLocation>
</comment>
<feature type="transmembrane region" description="Helical" evidence="10">
    <location>
        <begin position="103"/>
        <end position="124"/>
    </location>
</feature>
<dbReference type="GO" id="GO:0004671">
    <property type="term" value="F:protein C-terminal S-isoprenylcysteine carboxyl O-methyltransferase activity"/>
    <property type="evidence" value="ECO:0007669"/>
    <property type="project" value="UniProtKB-EC"/>
</dbReference>
<feature type="transmembrane region" description="Helical" evidence="10">
    <location>
        <begin position="144"/>
        <end position="162"/>
    </location>
</feature>
<evidence type="ECO:0000256" key="3">
    <source>
        <dbReference type="ARBA" id="ARBA00012151"/>
    </source>
</evidence>
<dbReference type="PANTHER" id="PTHR12714:SF9">
    <property type="entry name" value="PROTEIN-S-ISOPRENYLCYSTEINE O-METHYLTRANSFERASE"/>
    <property type="match status" value="1"/>
</dbReference>
<evidence type="ECO:0000256" key="6">
    <source>
        <dbReference type="ARBA" id="ARBA00022691"/>
    </source>
</evidence>
<gene>
    <name evidence="11" type="ORF">Micbo1qcDRAFT_232176</name>
</gene>
<organism evidence="11 12">
    <name type="scientific">Microdochium bolleyi</name>
    <dbReference type="NCBI Taxonomy" id="196109"/>
    <lineage>
        <taxon>Eukaryota</taxon>
        <taxon>Fungi</taxon>
        <taxon>Dikarya</taxon>
        <taxon>Ascomycota</taxon>
        <taxon>Pezizomycotina</taxon>
        <taxon>Sordariomycetes</taxon>
        <taxon>Xylariomycetidae</taxon>
        <taxon>Xylariales</taxon>
        <taxon>Microdochiaceae</taxon>
        <taxon>Microdochium</taxon>
    </lineage>
</organism>